<proteinExistence type="inferred from homology"/>
<dbReference type="InterPro" id="IPR013546">
    <property type="entry name" value="PII_UdlTrfase/GS_AdlTrfase"/>
</dbReference>
<feature type="domain" description="Glutamate-ammonia ligase adenylyltransferase repeated" evidence="8">
    <location>
        <begin position="579"/>
        <end position="814"/>
    </location>
</feature>
<evidence type="ECO:0000313" key="10">
    <source>
        <dbReference type="EMBL" id="RYB01906.1"/>
    </source>
</evidence>
<keyword evidence="2 7" id="KW-0548">Nucleotidyltransferase</keyword>
<dbReference type="GO" id="GO:0000287">
    <property type="term" value="F:magnesium ion binding"/>
    <property type="evidence" value="ECO:0007669"/>
    <property type="project" value="UniProtKB-UniRule"/>
</dbReference>
<dbReference type="Pfam" id="PF08335">
    <property type="entry name" value="GlnD_UR_UTase"/>
    <property type="match status" value="2"/>
</dbReference>
<organism evidence="10 11">
    <name type="scientific">Lichenibacterium ramalinae</name>
    <dbReference type="NCBI Taxonomy" id="2316527"/>
    <lineage>
        <taxon>Bacteria</taxon>
        <taxon>Pseudomonadati</taxon>
        <taxon>Pseudomonadota</taxon>
        <taxon>Alphaproteobacteria</taxon>
        <taxon>Hyphomicrobiales</taxon>
        <taxon>Lichenihabitantaceae</taxon>
        <taxon>Lichenibacterium</taxon>
    </lineage>
</organism>
<reference evidence="10 11" key="1">
    <citation type="submission" date="2018-09" db="EMBL/GenBank/DDBJ databases">
        <authorList>
            <person name="Grouzdev D.S."/>
            <person name="Krutkina M.S."/>
        </authorList>
    </citation>
    <scope>NUCLEOTIDE SEQUENCE [LARGE SCALE GENOMIC DNA]</scope>
    <source>
        <strain evidence="10 11">RmlP001</strain>
    </source>
</reference>
<comment type="cofactor">
    <cofactor evidence="7">
        <name>Mg(2+)</name>
        <dbReference type="ChEBI" id="CHEBI:18420"/>
    </cofactor>
</comment>
<dbReference type="EMBL" id="QYBC01000026">
    <property type="protein sequence ID" value="RYB01906.1"/>
    <property type="molecule type" value="Genomic_DNA"/>
</dbReference>
<feature type="domain" description="PII-uridylyltransferase/Glutamine-synthetase adenylyltransferase" evidence="9">
    <location>
        <begin position="852"/>
        <end position="972"/>
    </location>
</feature>
<dbReference type="PANTHER" id="PTHR30621:SF0">
    <property type="entry name" value="BIFUNCTIONAL GLUTAMINE SYNTHETASE ADENYLYLTRANSFERASE_ADENYLYL-REMOVING ENZYME"/>
    <property type="match status" value="1"/>
</dbReference>
<dbReference type="InterPro" id="IPR023057">
    <property type="entry name" value="GlnE"/>
</dbReference>
<keyword evidence="1 7" id="KW-0808">Transferase</keyword>
<evidence type="ECO:0000256" key="7">
    <source>
        <dbReference type="HAMAP-Rule" id="MF_00802"/>
    </source>
</evidence>
<evidence type="ECO:0000256" key="6">
    <source>
        <dbReference type="ARBA" id="ARBA00023268"/>
    </source>
</evidence>
<feature type="domain" description="Glutamate-ammonia ligase adenylyltransferase repeated" evidence="8">
    <location>
        <begin position="60"/>
        <end position="299"/>
    </location>
</feature>
<dbReference type="Gene3D" id="1.20.120.1510">
    <property type="match status" value="1"/>
</dbReference>
<evidence type="ECO:0000256" key="4">
    <source>
        <dbReference type="ARBA" id="ARBA00022840"/>
    </source>
</evidence>
<evidence type="ECO:0000256" key="1">
    <source>
        <dbReference type="ARBA" id="ARBA00022679"/>
    </source>
</evidence>
<evidence type="ECO:0000256" key="3">
    <source>
        <dbReference type="ARBA" id="ARBA00022741"/>
    </source>
</evidence>
<accession>A0A4Q2R5R8</accession>
<dbReference type="Gene3D" id="1.20.120.330">
    <property type="entry name" value="Nucleotidyltransferases domain 2"/>
    <property type="match status" value="2"/>
</dbReference>
<dbReference type="NCBIfam" id="NF008292">
    <property type="entry name" value="PRK11072.1"/>
    <property type="match status" value="1"/>
</dbReference>
<name>A0A4Q2R5R8_9HYPH</name>
<dbReference type="PANTHER" id="PTHR30621">
    <property type="entry name" value="GLUTAMINE SYNTHETASE ADENYLYLTRANSFERASE"/>
    <property type="match status" value="1"/>
</dbReference>
<evidence type="ECO:0000313" key="11">
    <source>
        <dbReference type="Proteomes" id="UP000289411"/>
    </source>
</evidence>
<dbReference type="EC" id="2.7.7.89" evidence="7"/>
<dbReference type="EC" id="2.7.7.42" evidence="7"/>
<dbReference type="GO" id="GO:0005524">
    <property type="term" value="F:ATP binding"/>
    <property type="evidence" value="ECO:0007669"/>
    <property type="project" value="UniProtKB-UniRule"/>
</dbReference>
<comment type="function">
    <text evidence="7">Involved in the regulation of glutamine synthetase GlnA, a key enzyme in the process to assimilate ammonia. When cellular nitrogen levels are high, the C-terminal adenylyl transferase (AT) inactivates GlnA by covalent transfer of an adenylyl group from ATP to specific tyrosine residue of GlnA, thus reducing its activity. Conversely, when nitrogen levels are low, the N-terminal adenylyl removase (AR) activates GlnA by removing the adenylyl group by phosphorolysis, increasing its activity. The regulatory region of GlnE binds the signal transduction protein PII (GlnB) which indicates the nitrogen status of the cell.</text>
</comment>
<dbReference type="GO" id="GO:0000820">
    <property type="term" value="P:regulation of glutamine family amino acid metabolic process"/>
    <property type="evidence" value="ECO:0007669"/>
    <property type="project" value="UniProtKB-UniRule"/>
</dbReference>
<dbReference type="Proteomes" id="UP000289411">
    <property type="component" value="Unassembled WGS sequence"/>
</dbReference>
<dbReference type="SUPFAM" id="SSF81301">
    <property type="entry name" value="Nucleotidyltransferase"/>
    <property type="match status" value="2"/>
</dbReference>
<evidence type="ECO:0000256" key="5">
    <source>
        <dbReference type="ARBA" id="ARBA00022842"/>
    </source>
</evidence>
<comment type="caution">
    <text evidence="10">The sequence shown here is derived from an EMBL/GenBank/DDBJ whole genome shotgun (WGS) entry which is preliminary data.</text>
</comment>
<evidence type="ECO:0000256" key="2">
    <source>
        <dbReference type="ARBA" id="ARBA00022695"/>
    </source>
</evidence>
<dbReference type="OrthoDB" id="9759366at2"/>
<evidence type="ECO:0000259" key="9">
    <source>
        <dbReference type="Pfam" id="PF08335"/>
    </source>
</evidence>
<keyword evidence="6 7" id="KW-0511">Multifunctional enzyme</keyword>
<protein>
    <recommendedName>
        <fullName evidence="7">Bifunctional glutamine synthetase adenylyltransferase/adenylyl-removing enzyme</fullName>
    </recommendedName>
    <alternativeName>
        <fullName evidence="7">ATP:glutamine synthetase adenylyltransferase</fullName>
    </alternativeName>
    <alternativeName>
        <fullName evidence="7">ATase</fullName>
    </alternativeName>
    <domain>
        <recommendedName>
            <fullName evidence="7">Glutamine synthetase adenylyl-L-tyrosine phosphorylase</fullName>
            <ecNumber evidence="7">2.7.7.89</ecNumber>
        </recommendedName>
        <alternativeName>
            <fullName evidence="7">Adenylyl removase</fullName>
            <shortName evidence="7">AR</shortName>
            <shortName evidence="7">AT-N</shortName>
        </alternativeName>
    </domain>
    <domain>
        <recommendedName>
            <fullName evidence="7">Glutamine synthetase adenylyl transferase</fullName>
            <ecNumber evidence="7">2.7.7.42</ecNumber>
        </recommendedName>
        <alternativeName>
            <fullName evidence="7">Adenylyl transferase</fullName>
            <shortName evidence="7">AT</shortName>
            <shortName evidence="7">AT-C</shortName>
        </alternativeName>
    </domain>
</protein>
<dbReference type="SUPFAM" id="SSF81593">
    <property type="entry name" value="Nucleotidyltransferase substrate binding subunit/domain"/>
    <property type="match status" value="2"/>
</dbReference>
<feature type="region of interest" description="Adenylyl removase" evidence="7">
    <location>
        <begin position="1"/>
        <end position="468"/>
    </location>
</feature>
<comment type="similarity">
    <text evidence="7">Belongs to the GlnE family.</text>
</comment>
<dbReference type="GO" id="GO:0047388">
    <property type="term" value="F:[glutamine synthetase]-adenylyl-L-tyrosine phosphorylase activity"/>
    <property type="evidence" value="ECO:0007669"/>
    <property type="project" value="UniProtKB-EC"/>
</dbReference>
<keyword evidence="4 7" id="KW-0067">ATP-binding</keyword>
<comment type="catalytic activity">
    <reaction evidence="7">
        <text>[glutamine synthetase]-L-tyrosine + ATP = [glutamine synthetase]-O(4)-(5'-adenylyl)-L-tyrosine + diphosphate</text>
        <dbReference type="Rhea" id="RHEA:18589"/>
        <dbReference type="Rhea" id="RHEA-COMP:10660"/>
        <dbReference type="Rhea" id="RHEA-COMP:10661"/>
        <dbReference type="ChEBI" id="CHEBI:30616"/>
        <dbReference type="ChEBI" id="CHEBI:33019"/>
        <dbReference type="ChEBI" id="CHEBI:46858"/>
        <dbReference type="ChEBI" id="CHEBI:83624"/>
        <dbReference type="EC" id="2.7.7.42"/>
    </reaction>
</comment>
<dbReference type="CDD" id="cd05401">
    <property type="entry name" value="NT_GlnE_GlnD_like"/>
    <property type="match status" value="2"/>
</dbReference>
<dbReference type="NCBIfam" id="NF010706">
    <property type="entry name" value="PRK14108.1"/>
    <property type="match status" value="1"/>
</dbReference>
<dbReference type="InterPro" id="IPR005190">
    <property type="entry name" value="GlnE_rpt_dom"/>
</dbReference>
<feature type="region of interest" description="Adenylyl transferase" evidence="7">
    <location>
        <begin position="474"/>
        <end position="977"/>
    </location>
</feature>
<dbReference type="HAMAP" id="MF_00802">
    <property type="entry name" value="GlnE"/>
    <property type="match status" value="1"/>
</dbReference>
<gene>
    <name evidence="7" type="primary">glnE</name>
    <name evidence="10" type="ORF">D3272_23685</name>
</gene>
<evidence type="ECO:0000259" key="8">
    <source>
        <dbReference type="Pfam" id="PF03710"/>
    </source>
</evidence>
<keyword evidence="5 7" id="KW-0460">Magnesium</keyword>
<sequence>MGEHGQDRAPEGSLARCLATAPRPDRPEAAADRVADWVAGLTGDHGLGPLLAEPGVPPLLAAVADHSPYLWRLVRTDPARLARILGGPPAETLDACLRGMAADCAAAATPAAAAAPLRHAKAEVALLVALADLGGVWDVDAVVAALTRFADGAVSAALDVLLREAVAAGRLGPGRGAEGCGLAVLAMGKGGAGELNYSSDIDLVVFYDPDAPRLMAGAVPSSFYVRLTKGLVKLLGERTGDGYVLRVDLRLRPDPGSTGVAVSLPAAFTYYEALGQNWERAAYIKARPVAGDLALGRRVLDELAPFVWRRYFDYAAIADIHAMKRQIHAVRGHAAVAVAGHDLKVGRGGIREIEFFVQTQQLIFGGRRPELRGPRTLDMLAALAGDGWIDAAAAEDLAGAYRLLRRLEHRLQMVDDEQTQRLPTDADGLRRIGLFAGFADRAGFETALVAALSTVEAHYARLFEHAPGLDAAAGSLVFSGDAIDPGTVETLRRMGFARAAEAVETVRGWHFGRRPAVRGPRAREVLTDLVPDLLAAFSRSGDPDAALTGFDAALSRMPAATELFSILRSNAALRQLYADMLGVAPRLAATVASRPHLLDAAIDPALQREAAPAEVAARIADAPGTTEEVLDRARDIAREESFLIGLGLLSGAIAPRRAGERYADLAGAVLRGLLARVERDFADDHGRVPGGTLAVVALGKLGSREMTAASDLDLMVIYDADPAGPESDGPRPLAASRYYIRLTQRLIAALTAATRRGPLYAVDMRLRPSGTQGPVATQFRGFVHYQAGDAETWERMALTRARVVAGDAGLGQRVAAAVHDSLMRPRGDALGPAIAALRVLVARGKPAAGPWDLKLAAGGQLDVEFLAQFVVLRHAAAHPALIGLPTTAVFEAARALRLLSPGDAAALAEASTLFGDVLQRVRLAVDGPFDPTLAGEGLRRRIAGASGLPDFATLAAQLGETRAAVRAISDRLLGGAG</sequence>
<dbReference type="InterPro" id="IPR043519">
    <property type="entry name" value="NT_sf"/>
</dbReference>
<keyword evidence="3 7" id="KW-0547">Nucleotide-binding</keyword>
<dbReference type="Gene3D" id="3.30.460.10">
    <property type="entry name" value="Beta Polymerase, domain 2"/>
    <property type="match status" value="2"/>
</dbReference>
<reference evidence="10 11" key="2">
    <citation type="submission" date="2019-02" db="EMBL/GenBank/DDBJ databases">
        <title>'Lichenibacterium ramalinii' gen. nov. sp. nov., 'Lichenibacterium minor' gen. nov. sp. nov.</title>
        <authorList>
            <person name="Pankratov T."/>
        </authorList>
    </citation>
    <scope>NUCLEOTIDE SEQUENCE [LARGE SCALE GENOMIC DNA]</scope>
    <source>
        <strain evidence="10 11">RmlP001</strain>
    </source>
</reference>
<dbReference type="RefSeq" id="WP_129221691.1">
    <property type="nucleotide sequence ID" value="NZ_QYBC01000026.1"/>
</dbReference>
<dbReference type="AlphaFoldDB" id="A0A4Q2R5R8"/>
<dbReference type="GO" id="GO:0008882">
    <property type="term" value="F:[glutamate-ammonia-ligase] adenylyltransferase activity"/>
    <property type="evidence" value="ECO:0007669"/>
    <property type="project" value="UniProtKB-UniRule"/>
</dbReference>
<dbReference type="GO" id="GO:0005829">
    <property type="term" value="C:cytosol"/>
    <property type="evidence" value="ECO:0007669"/>
    <property type="project" value="TreeGrafter"/>
</dbReference>
<feature type="domain" description="PII-uridylyltransferase/Glutamine-synthetase adenylyltransferase" evidence="9">
    <location>
        <begin position="323"/>
        <end position="463"/>
    </location>
</feature>
<comment type="catalytic activity">
    <reaction evidence="7">
        <text>[glutamine synthetase]-O(4)-(5'-adenylyl)-L-tyrosine + phosphate = [glutamine synthetase]-L-tyrosine + ADP</text>
        <dbReference type="Rhea" id="RHEA:43716"/>
        <dbReference type="Rhea" id="RHEA-COMP:10660"/>
        <dbReference type="Rhea" id="RHEA-COMP:10661"/>
        <dbReference type="ChEBI" id="CHEBI:43474"/>
        <dbReference type="ChEBI" id="CHEBI:46858"/>
        <dbReference type="ChEBI" id="CHEBI:83624"/>
        <dbReference type="ChEBI" id="CHEBI:456216"/>
        <dbReference type="EC" id="2.7.7.89"/>
    </reaction>
</comment>
<dbReference type="Pfam" id="PF03710">
    <property type="entry name" value="GlnE"/>
    <property type="match status" value="2"/>
</dbReference>
<keyword evidence="11" id="KW-1185">Reference proteome</keyword>